<dbReference type="SFLD" id="SFLDS00019">
    <property type="entry name" value="Glutathione_Transferase_(cytos"/>
    <property type="match status" value="1"/>
</dbReference>
<dbReference type="AlphaFoldDB" id="A0A2N5DW10"/>
<dbReference type="GO" id="GO:0016740">
    <property type="term" value="F:transferase activity"/>
    <property type="evidence" value="ECO:0007669"/>
    <property type="project" value="UniProtKB-KW"/>
</dbReference>
<dbReference type="PANTHER" id="PTHR44051">
    <property type="entry name" value="GLUTATHIONE S-TRANSFERASE-RELATED"/>
    <property type="match status" value="1"/>
</dbReference>
<dbReference type="Pfam" id="PF13410">
    <property type="entry name" value="GST_C_2"/>
    <property type="match status" value="1"/>
</dbReference>
<dbReference type="EMBL" id="PJZF01000026">
    <property type="protein sequence ID" value="PLR31295.1"/>
    <property type="molecule type" value="Genomic_DNA"/>
</dbReference>
<dbReference type="SFLD" id="SFLDG00358">
    <property type="entry name" value="Main_(cytGST)"/>
    <property type="match status" value="1"/>
</dbReference>
<dbReference type="SUPFAM" id="SSF52833">
    <property type="entry name" value="Thioredoxin-like"/>
    <property type="match status" value="1"/>
</dbReference>
<proteinExistence type="predicted"/>
<dbReference type="Proteomes" id="UP000234240">
    <property type="component" value="Unassembled WGS sequence"/>
</dbReference>
<dbReference type="InterPro" id="IPR036249">
    <property type="entry name" value="Thioredoxin-like_sf"/>
</dbReference>
<dbReference type="PANTHER" id="PTHR44051:SF21">
    <property type="entry name" value="GLUTATHIONE S-TRANSFERASE FAMILY PROTEIN"/>
    <property type="match status" value="1"/>
</dbReference>
<protein>
    <submittedName>
        <fullName evidence="3">Glutathione S-transferase</fullName>
    </submittedName>
</protein>
<evidence type="ECO:0000259" key="2">
    <source>
        <dbReference type="PROSITE" id="PS50405"/>
    </source>
</evidence>
<dbReference type="Pfam" id="PF13417">
    <property type="entry name" value="GST_N_3"/>
    <property type="match status" value="1"/>
</dbReference>
<dbReference type="SFLD" id="SFLDG01150">
    <property type="entry name" value="Main.1:_Beta-like"/>
    <property type="match status" value="1"/>
</dbReference>
<organism evidence="3 4">
    <name type="scientific">Chimaeribacter californicus</name>
    <dbReference type="NCBI Taxonomy" id="2060067"/>
    <lineage>
        <taxon>Bacteria</taxon>
        <taxon>Pseudomonadati</taxon>
        <taxon>Pseudomonadota</taxon>
        <taxon>Gammaproteobacteria</taxon>
        <taxon>Enterobacterales</taxon>
        <taxon>Yersiniaceae</taxon>
        <taxon>Chimaeribacter</taxon>
    </lineage>
</organism>
<dbReference type="RefSeq" id="WP_101818297.1">
    <property type="nucleotide sequence ID" value="NZ_PJZF01000026.1"/>
</dbReference>
<dbReference type="CDD" id="cd03057">
    <property type="entry name" value="GST_N_Beta"/>
    <property type="match status" value="1"/>
</dbReference>
<dbReference type="InterPro" id="IPR004045">
    <property type="entry name" value="Glutathione_S-Trfase_N"/>
</dbReference>
<dbReference type="CDD" id="cd03188">
    <property type="entry name" value="GST_C_Beta"/>
    <property type="match status" value="1"/>
</dbReference>
<keyword evidence="4" id="KW-1185">Reference proteome</keyword>
<sequence length="211" mass="23846">MNYVLFYSPGSASMAVHWMLLELGVPFDAVWVKLHEGEQHSREYRKISPSGRVPALFVEGETVCESTALLMLLAERHPEGGLAPLPGSEHRAVWLETMIFFANTLLPAMRDWFYADQDGAAELAPAVRQLAQRRIEQAWETLDAQLGRNGEFLVGDALSAVDFMAVMLMRWSRDMAKPATQWPRLKAYAKRLTARPAYQQLQAREALTGWL</sequence>
<evidence type="ECO:0000313" key="4">
    <source>
        <dbReference type="Proteomes" id="UP000234240"/>
    </source>
</evidence>
<feature type="domain" description="GST N-terminal" evidence="1">
    <location>
        <begin position="1"/>
        <end position="81"/>
    </location>
</feature>
<comment type="caution">
    <text evidence="3">The sequence shown here is derived from an EMBL/GenBank/DDBJ whole genome shotgun (WGS) entry which is preliminary data.</text>
</comment>
<gene>
    <name evidence="3" type="ORF">CYR55_21020</name>
</gene>
<dbReference type="PROSITE" id="PS50405">
    <property type="entry name" value="GST_CTER"/>
    <property type="match status" value="1"/>
</dbReference>
<dbReference type="OrthoDB" id="8772754at2"/>
<keyword evidence="3" id="KW-0808">Transferase</keyword>
<dbReference type="Gene3D" id="3.40.30.10">
    <property type="entry name" value="Glutaredoxin"/>
    <property type="match status" value="1"/>
</dbReference>
<dbReference type="Gene3D" id="1.20.1050.10">
    <property type="match status" value="1"/>
</dbReference>
<dbReference type="InterPro" id="IPR040079">
    <property type="entry name" value="Glutathione_S-Trfase"/>
</dbReference>
<evidence type="ECO:0000313" key="3">
    <source>
        <dbReference type="EMBL" id="PLR31295.1"/>
    </source>
</evidence>
<dbReference type="InterPro" id="IPR036282">
    <property type="entry name" value="Glutathione-S-Trfase_C_sf"/>
</dbReference>
<name>A0A2N5DW10_9GAMM</name>
<dbReference type="InterPro" id="IPR010987">
    <property type="entry name" value="Glutathione-S-Trfase_C-like"/>
</dbReference>
<dbReference type="SUPFAM" id="SSF47616">
    <property type="entry name" value="GST C-terminal domain-like"/>
    <property type="match status" value="1"/>
</dbReference>
<accession>A0A2N5DW10</accession>
<reference evidence="3 4" key="1">
    <citation type="submission" date="2017-12" db="EMBL/GenBank/DDBJ databases">
        <title>Characterization of six clinical isolates of Enterochimera gen. nov., a novel genus of the Yersiniaciae family and the three species Enterochimera arupensis sp. nov., Enterochimera coloradensis sp. nov, and Enterochimera californica sp. nov.</title>
        <authorList>
            <person name="Rossi A."/>
            <person name="Fisher M."/>
        </authorList>
    </citation>
    <scope>NUCLEOTIDE SEQUENCE [LARGE SCALE GENOMIC DNA]</scope>
    <source>
        <strain evidence="4">2015-Iso6</strain>
    </source>
</reference>
<dbReference type="PROSITE" id="PS50404">
    <property type="entry name" value="GST_NTER"/>
    <property type="match status" value="1"/>
</dbReference>
<evidence type="ECO:0000259" key="1">
    <source>
        <dbReference type="PROSITE" id="PS50404"/>
    </source>
</evidence>
<feature type="domain" description="GST C-terminal" evidence="2">
    <location>
        <begin position="87"/>
        <end position="210"/>
    </location>
</feature>